<evidence type="ECO:0000256" key="5">
    <source>
        <dbReference type="PROSITE-ProRule" id="PRU01240"/>
    </source>
</evidence>
<protein>
    <submittedName>
        <fullName evidence="8">S8 family serine peptidase</fullName>
    </submittedName>
</protein>
<reference evidence="8" key="2">
    <citation type="submission" date="2023-04" db="EMBL/GenBank/DDBJ databases">
        <authorList>
            <person name="Wang Y."/>
        </authorList>
    </citation>
    <scope>NUCLEOTIDE SEQUENCE</scope>
    <source>
        <strain evidence="8">ZW18</strain>
    </source>
</reference>
<dbReference type="Pfam" id="PF00082">
    <property type="entry name" value="Peptidase_S8"/>
    <property type="match status" value="1"/>
</dbReference>
<comment type="caution">
    <text evidence="5">Lacks conserved residue(s) required for the propagation of feature annotation.</text>
</comment>
<feature type="region of interest" description="Disordered" evidence="6">
    <location>
        <begin position="1"/>
        <end position="21"/>
    </location>
</feature>
<dbReference type="EMBL" id="CP123735">
    <property type="protein sequence ID" value="WGO86943.1"/>
    <property type="molecule type" value="Genomic_DNA"/>
</dbReference>
<gene>
    <name evidence="8" type="ORF">QEJ78_04940</name>
</gene>
<dbReference type="InterPro" id="IPR036852">
    <property type="entry name" value="Peptidase_S8/S53_dom_sf"/>
</dbReference>
<accession>A0AAX3UHB9</accession>
<proteinExistence type="inferred from homology"/>
<keyword evidence="2" id="KW-0645">Protease</keyword>
<organism evidence="8 9">
    <name type="scientific">Lactobacillus kefiranofaciens</name>
    <dbReference type="NCBI Taxonomy" id="267818"/>
    <lineage>
        <taxon>Bacteria</taxon>
        <taxon>Bacillati</taxon>
        <taxon>Bacillota</taxon>
        <taxon>Bacilli</taxon>
        <taxon>Lactobacillales</taxon>
        <taxon>Lactobacillaceae</taxon>
        <taxon>Lactobacillus</taxon>
    </lineage>
</organism>
<comment type="similarity">
    <text evidence="1 5">Belongs to the peptidase S8 family.</text>
</comment>
<evidence type="ECO:0000256" key="1">
    <source>
        <dbReference type="ARBA" id="ARBA00011073"/>
    </source>
</evidence>
<name>A0AAX3UHB9_9LACO</name>
<keyword evidence="4" id="KW-0720">Serine protease</keyword>
<dbReference type="RefSeq" id="WP_236695769.1">
    <property type="nucleotide sequence ID" value="NZ_CP140262.1"/>
</dbReference>
<evidence type="ECO:0000256" key="3">
    <source>
        <dbReference type="ARBA" id="ARBA00022801"/>
    </source>
</evidence>
<dbReference type="PANTHER" id="PTHR43806">
    <property type="entry name" value="PEPTIDASE S8"/>
    <property type="match status" value="1"/>
</dbReference>
<evidence type="ECO:0000256" key="2">
    <source>
        <dbReference type="ARBA" id="ARBA00022670"/>
    </source>
</evidence>
<evidence type="ECO:0000259" key="7">
    <source>
        <dbReference type="Pfam" id="PF00082"/>
    </source>
</evidence>
<evidence type="ECO:0000313" key="9">
    <source>
        <dbReference type="Proteomes" id="UP001242513"/>
    </source>
</evidence>
<dbReference type="PANTHER" id="PTHR43806:SF11">
    <property type="entry name" value="CEREVISIN-RELATED"/>
    <property type="match status" value="1"/>
</dbReference>
<feature type="domain" description="Peptidase S8/S53" evidence="7">
    <location>
        <begin position="1"/>
        <end position="161"/>
    </location>
</feature>
<keyword evidence="3" id="KW-0378">Hydrolase</keyword>
<dbReference type="Proteomes" id="UP001242513">
    <property type="component" value="Chromosome"/>
</dbReference>
<evidence type="ECO:0000256" key="6">
    <source>
        <dbReference type="SAM" id="MobiDB-lite"/>
    </source>
</evidence>
<dbReference type="GO" id="GO:0006508">
    <property type="term" value="P:proteolysis"/>
    <property type="evidence" value="ECO:0007669"/>
    <property type="project" value="UniProtKB-KW"/>
</dbReference>
<dbReference type="PROSITE" id="PS51892">
    <property type="entry name" value="SUBTILASE"/>
    <property type="match status" value="1"/>
</dbReference>
<dbReference type="GO" id="GO:0004252">
    <property type="term" value="F:serine-type endopeptidase activity"/>
    <property type="evidence" value="ECO:0007669"/>
    <property type="project" value="InterPro"/>
</dbReference>
<dbReference type="Gene3D" id="3.40.50.200">
    <property type="entry name" value="Peptidase S8/S53 domain"/>
    <property type="match status" value="1"/>
</dbReference>
<reference evidence="8" key="1">
    <citation type="journal article" date="2022" name="Food Funct.">
        <title>Lactobacillus kefiranofaciens ZW18 from Kefir enhances the anti-tumor effect of anti-programmed cell death 1 (PD-1) immunotherapy by modulating the gut microbiota.</title>
        <authorList>
            <person name="Zhao J."/>
            <person name="Wang Y."/>
            <person name="Wang J."/>
            <person name="Lv M."/>
            <person name="Zhou C."/>
            <person name="Jia L."/>
            <person name="Geng W."/>
        </authorList>
    </citation>
    <scope>NUCLEOTIDE SEQUENCE</scope>
    <source>
        <strain evidence="8">ZW18</strain>
    </source>
</reference>
<dbReference type="SUPFAM" id="SSF52743">
    <property type="entry name" value="Subtilisin-like"/>
    <property type="match status" value="1"/>
</dbReference>
<dbReference type="InterPro" id="IPR050131">
    <property type="entry name" value="Peptidase_S8_subtilisin-like"/>
</dbReference>
<evidence type="ECO:0000313" key="8">
    <source>
        <dbReference type="EMBL" id="WGO86943.1"/>
    </source>
</evidence>
<dbReference type="AlphaFoldDB" id="A0AAX3UHB9"/>
<dbReference type="InterPro" id="IPR000209">
    <property type="entry name" value="Peptidase_S8/S53_dom"/>
</dbReference>
<sequence>MDSGVDTTHKDFQTAPKNPKFSKEDMEKIISKLGHGRYVSPKFPYVHNMITGDDDQIKENDKATAPEGEGPHGQHVAGIIAADGHSNSDHNEYVVGVAPEAQLMFLKYFSDDGTTGDVAESIYDAVNAGADVISLSLNSAPNVPNMNNADQKAIRYAIDHGVVGCFYLSI</sequence>
<evidence type="ECO:0000256" key="4">
    <source>
        <dbReference type="ARBA" id="ARBA00022825"/>
    </source>
</evidence>